<protein>
    <submittedName>
        <fullName evidence="1">YlbE-like family protein</fullName>
    </submittedName>
</protein>
<name>A0ABV8B0E1_9BACI</name>
<keyword evidence="2" id="KW-1185">Reference proteome</keyword>
<dbReference type="Proteomes" id="UP001595752">
    <property type="component" value="Unassembled WGS sequence"/>
</dbReference>
<sequence>MRKNVYEYLRSKPKLIQFLREQPIWYRRLTRNPNELEQFELASMNYFKQTIPDKVQKFTSSVEMANMMLHMYQAMRQQG</sequence>
<dbReference type="RefSeq" id="WP_377912413.1">
    <property type="nucleotide sequence ID" value="NZ_JBHRZT010000020.1"/>
</dbReference>
<organism evidence="1 2">
    <name type="scientific">Bacillus songklensis</name>
    <dbReference type="NCBI Taxonomy" id="1069116"/>
    <lineage>
        <taxon>Bacteria</taxon>
        <taxon>Bacillati</taxon>
        <taxon>Bacillota</taxon>
        <taxon>Bacilli</taxon>
        <taxon>Bacillales</taxon>
        <taxon>Bacillaceae</taxon>
        <taxon>Bacillus</taxon>
    </lineage>
</organism>
<accession>A0ABV8B0E1</accession>
<gene>
    <name evidence="1" type="ORF">ACFOU2_04005</name>
</gene>
<dbReference type="Pfam" id="PF14003">
    <property type="entry name" value="YlbE"/>
    <property type="match status" value="1"/>
</dbReference>
<dbReference type="InterPro" id="IPR025613">
    <property type="entry name" value="YlbE"/>
</dbReference>
<evidence type="ECO:0000313" key="2">
    <source>
        <dbReference type="Proteomes" id="UP001595752"/>
    </source>
</evidence>
<comment type="caution">
    <text evidence="1">The sequence shown here is derived from an EMBL/GenBank/DDBJ whole genome shotgun (WGS) entry which is preliminary data.</text>
</comment>
<proteinExistence type="predicted"/>
<dbReference type="EMBL" id="JBHRZT010000020">
    <property type="protein sequence ID" value="MFC3882702.1"/>
    <property type="molecule type" value="Genomic_DNA"/>
</dbReference>
<reference evidence="2" key="1">
    <citation type="journal article" date="2019" name="Int. J. Syst. Evol. Microbiol.">
        <title>The Global Catalogue of Microorganisms (GCM) 10K type strain sequencing project: providing services to taxonomists for standard genome sequencing and annotation.</title>
        <authorList>
            <consortium name="The Broad Institute Genomics Platform"/>
            <consortium name="The Broad Institute Genome Sequencing Center for Infectious Disease"/>
            <person name="Wu L."/>
            <person name="Ma J."/>
        </authorList>
    </citation>
    <scope>NUCLEOTIDE SEQUENCE [LARGE SCALE GENOMIC DNA]</scope>
    <source>
        <strain evidence="2">CCUG 61889</strain>
    </source>
</reference>
<evidence type="ECO:0000313" key="1">
    <source>
        <dbReference type="EMBL" id="MFC3882702.1"/>
    </source>
</evidence>